<evidence type="ECO:0008006" key="3">
    <source>
        <dbReference type="Google" id="ProtNLM"/>
    </source>
</evidence>
<organism evidence="1 2">
    <name type="scientific">Rouxiella badensis</name>
    <dbReference type="NCBI Taxonomy" id="1646377"/>
    <lineage>
        <taxon>Bacteria</taxon>
        <taxon>Pseudomonadati</taxon>
        <taxon>Pseudomonadota</taxon>
        <taxon>Gammaproteobacteria</taxon>
        <taxon>Enterobacterales</taxon>
        <taxon>Yersiniaceae</taxon>
        <taxon>Rouxiella</taxon>
    </lineage>
</organism>
<comment type="caution">
    <text evidence="1">The sequence shown here is derived from an EMBL/GenBank/DDBJ whole genome shotgun (WGS) entry which is preliminary data.</text>
</comment>
<keyword evidence="2" id="KW-1185">Reference proteome</keyword>
<dbReference type="Proteomes" id="UP000192536">
    <property type="component" value="Unassembled WGS sequence"/>
</dbReference>
<dbReference type="STRING" id="1646377.BS640_05485"/>
<evidence type="ECO:0000313" key="1">
    <source>
        <dbReference type="EMBL" id="ORJ26575.1"/>
    </source>
</evidence>
<dbReference type="RefSeq" id="WP_017490222.1">
    <property type="nucleotide sequence ID" value="NZ_CP049603.1"/>
</dbReference>
<proteinExistence type="predicted"/>
<evidence type="ECO:0000313" key="2">
    <source>
        <dbReference type="Proteomes" id="UP000192536"/>
    </source>
</evidence>
<accession>A0A1X0WIG6</accession>
<dbReference type="AlphaFoldDB" id="A0A1X0WIG6"/>
<reference evidence="1 2" key="1">
    <citation type="journal article" date="2017" name="Int. J. Syst. Evol. Microbiol.">
        <title>Rouxiella badensis sp. nov. and Rouxiella silvae sp. nov. isolated from peat bog soil in Germany and emendation of the genus description.</title>
        <authorList>
            <person name="Le Fleche-Mateos A."/>
            <person name="Kugler J.H."/>
            <person name="Hansen S.H."/>
            <person name="Syldatk C."/>
            <person name="Hausmann R."/>
            <person name="Lomprez F."/>
            <person name="Vandenbogaert M."/>
            <person name="Manuguerra J.C."/>
            <person name="Grimont P.A."/>
        </authorList>
    </citation>
    <scope>NUCLEOTIDE SEQUENCE [LARGE SCALE GENOMIC DNA]</scope>
    <source>
        <strain evidence="1 2">DSM 100043</strain>
    </source>
</reference>
<sequence length="226" mass="25779">MGWRQEIQQAYDNAQSRTEALWQKSADIGVRRATPFFHPTLLCQTIAIKPPLNSKILALLAQLRQLTEGDSLAEVMSSEAIHFTYLAIGTQKYGPEKAQDISPDLLTIFEQCCADQPVHISGLRLLALADQILLAGFPDEHSYWRRQDLTARVLGSSVREEVLACHKGAIPQVFWHSTLLRYNAERMPTALRQFVIDHIADDYGEVLSTLRLVLTDYRWERTLYLR</sequence>
<name>A0A1X0WIG6_9GAMM</name>
<protein>
    <recommendedName>
        <fullName evidence="3">DUF1868 domain-containing protein</fullName>
    </recommendedName>
</protein>
<dbReference type="EMBL" id="MRWE01000006">
    <property type="protein sequence ID" value="ORJ26575.1"/>
    <property type="molecule type" value="Genomic_DNA"/>
</dbReference>
<gene>
    <name evidence="1" type="ORF">BS640_05485</name>
</gene>
<dbReference type="GeneID" id="93564603"/>